<dbReference type="InterPro" id="IPR051393">
    <property type="entry name" value="ABC_transporter_permease"/>
</dbReference>
<dbReference type="AlphaFoldDB" id="A0A0P1E756"/>
<dbReference type="Pfam" id="PF00528">
    <property type="entry name" value="BPD_transp_1"/>
    <property type="match status" value="1"/>
</dbReference>
<evidence type="ECO:0000256" key="4">
    <source>
        <dbReference type="ARBA" id="ARBA00022692"/>
    </source>
</evidence>
<dbReference type="PANTHER" id="PTHR30193">
    <property type="entry name" value="ABC TRANSPORTER PERMEASE PROTEIN"/>
    <property type="match status" value="1"/>
</dbReference>
<evidence type="ECO:0000313" key="9">
    <source>
        <dbReference type="EMBL" id="CUH44721.1"/>
    </source>
</evidence>
<proteinExistence type="inferred from homology"/>
<feature type="transmembrane region" description="Helical" evidence="7">
    <location>
        <begin position="225"/>
        <end position="245"/>
    </location>
</feature>
<evidence type="ECO:0000256" key="5">
    <source>
        <dbReference type="ARBA" id="ARBA00022989"/>
    </source>
</evidence>
<keyword evidence="6 7" id="KW-0472">Membrane</keyword>
<dbReference type="Gene3D" id="1.10.3720.10">
    <property type="entry name" value="MetI-like"/>
    <property type="match status" value="1"/>
</dbReference>
<evidence type="ECO:0000256" key="6">
    <source>
        <dbReference type="ARBA" id="ARBA00023136"/>
    </source>
</evidence>
<dbReference type="InterPro" id="IPR035906">
    <property type="entry name" value="MetI-like_sf"/>
</dbReference>
<feature type="transmembrane region" description="Helical" evidence="7">
    <location>
        <begin position="20"/>
        <end position="48"/>
    </location>
</feature>
<dbReference type="GO" id="GO:0055085">
    <property type="term" value="P:transmembrane transport"/>
    <property type="evidence" value="ECO:0007669"/>
    <property type="project" value="InterPro"/>
</dbReference>
<dbReference type="PROSITE" id="PS50928">
    <property type="entry name" value="ABC_TM1"/>
    <property type="match status" value="1"/>
</dbReference>
<keyword evidence="5 7" id="KW-1133">Transmembrane helix</keyword>
<keyword evidence="3" id="KW-1003">Cell membrane</keyword>
<evidence type="ECO:0000256" key="7">
    <source>
        <dbReference type="RuleBase" id="RU363032"/>
    </source>
</evidence>
<keyword evidence="4 7" id="KW-0812">Transmembrane</keyword>
<dbReference type="Proteomes" id="UP000050786">
    <property type="component" value="Unassembled WGS sequence"/>
</dbReference>
<feature type="domain" description="ABC transmembrane type-1" evidence="8">
    <location>
        <begin position="188"/>
        <end position="400"/>
    </location>
</feature>
<evidence type="ECO:0000313" key="10">
    <source>
        <dbReference type="Proteomes" id="UP000050786"/>
    </source>
</evidence>
<dbReference type="PANTHER" id="PTHR30193:SF37">
    <property type="entry name" value="INNER MEMBRANE ABC TRANSPORTER PERMEASE PROTEIN YCJO"/>
    <property type="match status" value="1"/>
</dbReference>
<feature type="transmembrane region" description="Helical" evidence="7">
    <location>
        <begin position="187"/>
        <end position="213"/>
    </location>
</feature>
<organism evidence="9 10">
    <name type="scientific">Ruegeria atlantica</name>
    <dbReference type="NCBI Taxonomy" id="81569"/>
    <lineage>
        <taxon>Bacteria</taxon>
        <taxon>Pseudomonadati</taxon>
        <taxon>Pseudomonadota</taxon>
        <taxon>Alphaproteobacteria</taxon>
        <taxon>Rhodobacterales</taxon>
        <taxon>Roseobacteraceae</taxon>
        <taxon>Ruegeria</taxon>
    </lineage>
</organism>
<dbReference type="SUPFAM" id="SSF161098">
    <property type="entry name" value="MetI-like"/>
    <property type="match status" value="1"/>
</dbReference>
<comment type="similarity">
    <text evidence="7">Belongs to the binding-protein-dependent transport system permease family.</text>
</comment>
<evidence type="ECO:0000256" key="1">
    <source>
        <dbReference type="ARBA" id="ARBA00004651"/>
    </source>
</evidence>
<keyword evidence="10" id="KW-1185">Reference proteome</keyword>
<evidence type="ECO:0000256" key="2">
    <source>
        <dbReference type="ARBA" id="ARBA00022448"/>
    </source>
</evidence>
<feature type="transmembrane region" description="Helical" evidence="7">
    <location>
        <begin position="275"/>
        <end position="298"/>
    </location>
</feature>
<evidence type="ECO:0000256" key="3">
    <source>
        <dbReference type="ARBA" id="ARBA00022475"/>
    </source>
</evidence>
<name>A0A0P1E756_9RHOB</name>
<dbReference type="GO" id="GO:0005886">
    <property type="term" value="C:plasma membrane"/>
    <property type="evidence" value="ECO:0007669"/>
    <property type="project" value="UniProtKB-SubCell"/>
</dbReference>
<dbReference type="InterPro" id="IPR000515">
    <property type="entry name" value="MetI-like"/>
</dbReference>
<feature type="transmembrane region" description="Helical" evidence="7">
    <location>
        <begin position="322"/>
        <end position="344"/>
    </location>
</feature>
<feature type="transmembrane region" description="Helical" evidence="7">
    <location>
        <begin position="379"/>
        <end position="404"/>
    </location>
</feature>
<reference evidence="10" key="1">
    <citation type="submission" date="2015-09" db="EMBL/GenBank/DDBJ databases">
        <authorList>
            <person name="Rodrigo-Torres L."/>
            <person name="Arahal D.R."/>
        </authorList>
    </citation>
    <scope>NUCLEOTIDE SEQUENCE [LARGE SCALE GENOMIC DNA]</scope>
    <source>
        <strain evidence="10">CECT 4293</strain>
    </source>
</reference>
<keyword evidence="2 7" id="KW-0813">Transport</keyword>
<evidence type="ECO:0000259" key="8">
    <source>
        <dbReference type="PROSITE" id="PS50928"/>
    </source>
</evidence>
<dbReference type="EMBL" id="CYPS01000057">
    <property type="protein sequence ID" value="CUH44721.1"/>
    <property type="molecule type" value="Genomic_DNA"/>
</dbReference>
<comment type="subcellular location">
    <subcellularLocation>
        <location evidence="1 7">Cell membrane</location>
        <topology evidence="1 7">Multi-pass membrane protein</topology>
    </subcellularLocation>
</comment>
<sequence length="410" mass="45146">MSSATPPTGTGALAKREARLAWALLAPTVISVSLVVILPLLAIIWISFKPFTLSDLRPPTPVVRESLRGSGDDLRIEYRLRNSSQEIAVEGVTLSDVLPGGVAVGEIVEPCVLEGRDLFCDFGTLDGGQRERIRIPVTVDGDLQAFEDFVEESEPRLTGSGPNVLTNLEFSLENFARVFNGSEFWGVLWVTLFYTVFGTIGALVMGLFAALLLNKSFRGQGFIRGLYLFPYVAPVIAVAFTWVTLFDPFSGSANALLVQMGLSSEPINFFGERPLALIMVTVFEIWRYFPLSFLFILARMQSIDSSMYEAADMDGASPFQKFWLLSIPQLLGILSVLFLLRFIWTFNKFDDIFLLTGGNAGTRTLTVNVYEQAFAISNIGAGAAVAVVILVCLIAFSFVFFRFISREEGL</sequence>
<dbReference type="RefSeq" id="WP_058274685.1">
    <property type="nucleotide sequence ID" value="NZ_CYPS01000057.1"/>
</dbReference>
<gene>
    <name evidence="9" type="primary">ycjO</name>
    <name evidence="9" type="ORF">RUM4293_03627</name>
</gene>
<dbReference type="CDD" id="cd06261">
    <property type="entry name" value="TM_PBP2"/>
    <property type="match status" value="1"/>
</dbReference>
<protein>
    <submittedName>
        <fullName evidence="9">Inner membrane ABC transporter permease protein YcjO</fullName>
    </submittedName>
</protein>
<accession>A0A0P1E756</accession>